<comment type="caution">
    <text evidence="2">The sequence shown here is derived from an EMBL/GenBank/DDBJ whole genome shotgun (WGS) entry which is preliminary data.</text>
</comment>
<evidence type="ECO:0000256" key="1">
    <source>
        <dbReference type="SAM" id="Phobius"/>
    </source>
</evidence>
<reference evidence="2 3" key="1">
    <citation type="journal article" date="2016" name="Nat. Commun.">
        <title>Thousands of microbial genomes shed light on interconnected biogeochemical processes in an aquifer system.</title>
        <authorList>
            <person name="Anantharaman K."/>
            <person name="Brown C.T."/>
            <person name="Hug L.A."/>
            <person name="Sharon I."/>
            <person name="Castelle C.J."/>
            <person name="Probst A.J."/>
            <person name="Thomas B.C."/>
            <person name="Singh A."/>
            <person name="Wilkins M.J."/>
            <person name="Karaoz U."/>
            <person name="Brodie E.L."/>
            <person name="Williams K.H."/>
            <person name="Hubbard S.S."/>
            <person name="Banfield J.F."/>
        </authorList>
    </citation>
    <scope>NUCLEOTIDE SEQUENCE [LARGE SCALE GENOMIC DNA]</scope>
</reference>
<organism evidence="2 3">
    <name type="scientific">Candidatus Danuiimicrobium aquiferis</name>
    <dbReference type="NCBI Taxonomy" id="1801832"/>
    <lineage>
        <taxon>Bacteria</taxon>
        <taxon>Pseudomonadati</taxon>
        <taxon>Candidatus Omnitrophota</taxon>
        <taxon>Candidatus Danuiimicrobium</taxon>
    </lineage>
</organism>
<keyword evidence="1" id="KW-0472">Membrane</keyword>
<feature type="transmembrane region" description="Helical" evidence="1">
    <location>
        <begin position="284"/>
        <end position="310"/>
    </location>
</feature>
<keyword evidence="1" id="KW-1133">Transmembrane helix</keyword>
<evidence type="ECO:0000313" key="2">
    <source>
        <dbReference type="EMBL" id="OGW99061.1"/>
    </source>
</evidence>
<dbReference type="EMBL" id="MHFR01000016">
    <property type="protein sequence ID" value="OGW99061.1"/>
    <property type="molecule type" value="Genomic_DNA"/>
</dbReference>
<keyword evidence="1" id="KW-0812">Transmembrane</keyword>
<dbReference type="AlphaFoldDB" id="A0A1G1L1P1"/>
<gene>
    <name evidence="2" type="ORF">A3G33_01415</name>
</gene>
<feature type="transmembrane region" description="Helical" evidence="1">
    <location>
        <begin position="244"/>
        <end position="263"/>
    </location>
</feature>
<protein>
    <submittedName>
        <fullName evidence="2">Uncharacterized protein</fullName>
    </submittedName>
</protein>
<proteinExistence type="predicted"/>
<sequence length="314" mass="36298">MAVQNETSLTTSQTSVQTDAGFTYKSTRMFEPIPPSTVDLLFFKKLYSSLKASTDEIADHDISRLVQPPDQTTEQFNSFKIYAKTLYKVTIHIYGSRGEYIFTENPGIFDDPSLPDRINRVIFENSTRFKTFAQREPVNQFRITFDFTTPPIFDFNISPSLATPVNSSLDIFGQNETWVSGTYRKVVELLGNRKNKHGWLHRNNVWDLFLWLAIMPIIFRILFVLQKSITPHLPNISGVLKGAIYVYAFFLLLNAFRFIFSYARWVFPYLELETPLKKTNLHRLILGTIVLSIVGTMGYEVVMWCIRTLWGLDV</sequence>
<feature type="transmembrane region" description="Helical" evidence="1">
    <location>
        <begin position="205"/>
        <end position="224"/>
    </location>
</feature>
<evidence type="ECO:0000313" key="3">
    <source>
        <dbReference type="Proteomes" id="UP000178187"/>
    </source>
</evidence>
<dbReference type="Proteomes" id="UP000178187">
    <property type="component" value="Unassembled WGS sequence"/>
</dbReference>
<name>A0A1G1L1P1_9BACT</name>
<accession>A0A1G1L1P1</accession>